<evidence type="ECO:0000313" key="3">
    <source>
        <dbReference type="EMBL" id="KAH9636667.1"/>
    </source>
</evidence>
<feature type="compositionally biased region" description="Low complexity" evidence="1">
    <location>
        <begin position="445"/>
        <end position="464"/>
    </location>
</feature>
<feature type="domain" description="NADP-dependent oxidoreductase" evidence="2">
    <location>
        <begin position="17"/>
        <end position="117"/>
    </location>
</feature>
<comment type="caution">
    <text evidence="3">The sequence shown here is derived from an EMBL/GenBank/DDBJ whole genome shotgun (WGS) entry which is preliminary data.</text>
</comment>
<dbReference type="GO" id="GO:0016491">
    <property type="term" value="F:oxidoreductase activity"/>
    <property type="evidence" value="ECO:0007669"/>
    <property type="project" value="InterPro"/>
</dbReference>
<dbReference type="Proteomes" id="UP000814243">
    <property type="component" value="Unassembled WGS sequence"/>
</dbReference>
<dbReference type="PROSITE" id="PS00063">
    <property type="entry name" value="ALDOKETO_REDUCTASE_3"/>
    <property type="match status" value="1"/>
</dbReference>
<dbReference type="PROSITE" id="PS00798">
    <property type="entry name" value="ALDOKETO_REDUCTASE_1"/>
    <property type="match status" value="1"/>
</dbReference>
<feature type="domain" description="NADP-dependent oxidoreductase" evidence="2">
    <location>
        <begin position="643"/>
        <end position="900"/>
    </location>
</feature>
<feature type="compositionally biased region" description="Low complexity" evidence="1">
    <location>
        <begin position="481"/>
        <end position="498"/>
    </location>
</feature>
<dbReference type="InterPro" id="IPR023210">
    <property type="entry name" value="NADP_OxRdtase_dom"/>
</dbReference>
<evidence type="ECO:0000313" key="4">
    <source>
        <dbReference type="Proteomes" id="UP000814243"/>
    </source>
</evidence>
<evidence type="ECO:0000256" key="1">
    <source>
        <dbReference type="SAM" id="MobiDB-lite"/>
    </source>
</evidence>
<feature type="region of interest" description="Disordered" evidence="1">
    <location>
        <begin position="687"/>
        <end position="707"/>
    </location>
</feature>
<dbReference type="SUPFAM" id="SSF51430">
    <property type="entry name" value="NAD(P)-linked oxidoreductase"/>
    <property type="match status" value="2"/>
</dbReference>
<reference evidence="3" key="1">
    <citation type="journal article" date="2021" name="G3 (Bethesda)">
        <title>Genome and transcriptome analysis of the beet armyworm Spodoptera exigua reveals targets for pest control. .</title>
        <authorList>
            <person name="Simon S."/>
            <person name="Breeschoten T."/>
            <person name="Jansen H.J."/>
            <person name="Dirks R.P."/>
            <person name="Schranz M.E."/>
            <person name="Ros V.I.D."/>
        </authorList>
    </citation>
    <scope>NUCLEOTIDE SEQUENCE</scope>
    <source>
        <strain evidence="3">TB_SE_WUR_2020</strain>
    </source>
</reference>
<dbReference type="Gene3D" id="3.20.20.100">
    <property type="entry name" value="NADP-dependent oxidoreductase domain"/>
    <property type="match status" value="2"/>
</dbReference>
<feature type="compositionally biased region" description="Low complexity" evidence="1">
    <location>
        <begin position="687"/>
        <end position="696"/>
    </location>
</feature>
<name>A0A922MIG8_SPOEX</name>
<dbReference type="AlphaFoldDB" id="A0A922MIG8"/>
<feature type="region of interest" description="Disordered" evidence="1">
    <location>
        <begin position="376"/>
        <end position="502"/>
    </location>
</feature>
<dbReference type="InterPro" id="IPR036812">
    <property type="entry name" value="NAD(P)_OxRdtase_dom_sf"/>
</dbReference>
<protein>
    <recommendedName>
        <fullName evidence="2">NADP-dependent oxidoreductase domain-containing protein</fullName>
    </recommendedName>
</protein>
<evidence type="ECO:0000259" key="2">
    <source>
        <dbReference type="Pfam" id="PF00248"/>
    </source>
</evidence>
<sequence>MSIPEYFQLEGGDRMPRIGFGTWQAADDVLEKAVEAALEAGYRHFDTARAYENEAALGRALNRWIGGDPERRKQLFVVTKLPPGGNRPELVQEYFDASLRDLNLEYVDLYLMHTPFAFQHVPGDLHPKNPDGSMKVDHSTNLLELWKQTANMGVSYTDSKATCPNKERHGENVNEVRVNSIYRSDEIYKECSYQLPSIHYFKSTNKNPLSNSKLEAQINKEVAECKQSFDSHNCWSKVYHSPITDRQCKVKQVEQTTISKQPYIQLDTNKLQGRENDTNIQACHIVPTENVSTSMTSFVKPRQTVVARINKWYKMTFPRLLCPCCTGGDDTLATYRARNAAGSYESIDLKHSNNALHSLDLDASLMSIIHMHRNFKPKRTPKKAQGHVPKPLNAPRVPNIQHRPNKPRIPNMPQRPDVPRVPNRPRVTKVPRENRPNVPRGNIANMPRGNGPNVPRGNRPNAPRVYVSNVPRRNVPNLPRGNIPNVPRGNVPNVPQGNESNVPKNIKRRMLETRPHNGTDVIQTNVCYYTKTALNISKYKMMNSNDVIRTGNFIKNQGKCEPSLQCIYVHEDHPLHVPSDHNKLFTPNSTRTFGQCYAAPLKPEPVQNMKQSRGIFASLFVCCLGDKGQGAKHIHRASTTPNGRKQENVHVISSYNCNLYDFGCQYSLKSTHSLEIISHILTRSNSNISSSESENSAKWRSRKNKKPRSLSVMMCTLARKFKEKNSKKKDNVVILRIPKQFSNASNTGKTLLKLKESGRVRHVGVSNLNAEQLARVCSVQRPACLQVEVHALCQQQALLAAANKLGVPLVAYSPLGSKALADALAAKTGREYPDLLQLPVVTRIAQAHGRTPAQILLRYTLQRGLAAIPKSTNPARIKQNITLWDFELSGSELSELAALDRGEDGRICDFTFFPGIEKHPEFPFKK</sequence>
<accession>A0A922MIG8</accession>
<proteinExistence type="predicted"/>
<dbReference type="InterPro" id="IPR020471">
    <property type="entry name" value="AKR"/>
</dbReference>
<organism evidence="3 4">
    <name type="scientific">Spodoptera exigua</name>
    <name type="common">Beet armyworm</name>
    <name type="synonym">Noctua fulgens</name>
    <dbReference type="NCBI Taxonomy" id="7107"/>
    <lineage>
        <taxon>Eukaryota</taxon>
        <taxon>Metazoa</taxon>
        <taxon>Ecdysozoa</taxon>
        <taxon>Arthropoda</taxon>
        <taxon>Hexapoda</taxon>
        <taxon>Insecta</taxon>
        <taxon>Pterygota</taxon>
        <taxon>Neoptera</taxon>
        <taxon>Endopterygota</taxon>
        <taxon>Lepidoptera</taxon>
        <taxon>Glossata</taxon>
        <taxon>Ditrysia</taxon>
        <taxon>Noctuoidea</taxon>
        <taxon>Noctuidae</taxon>
        <taxon>Amphipyrinae</taxon>
        <taxon>Spodoptera</taxon>
    </lineage>
</organism>
<dbReference type="PRINTS" id="PR00069">
    <property type="entry name" value="ALDKETRDTASE"/>
</dbReference>
<dbReference type="PANTHER" id="PTHR11732">
    <property type="entry name" value="ALDO/KETO REDUCTASE"/>
    <property type="match status" value="1"/>
</dbReference>
<dbReference type="EMBL" id="JACEFF010000488">
    <property type="protein sequence ID" value="KAH9636667.1"/>
    <property type="molecule type" value="Genomic_DNA"/>
</dbReference>
<dbReference type="Pfam" id="PF00248">
    <property type="entry name" value="Aldo_ket_red"/>
    <property type="match status" value="2"/>
</dbReference>
<dbReference type="InterPro" id="IPR018170">
    <property type="entry name" value="Aldo/ket_reductase_CS"/>
</dbReference>
<gene>
    <name evidence="3" type="ORF">HF086_003485</name>
</gene>
<feature type="compositionally biased region" description="Basic residues" evidence="1">
    <location>
        <begin position="376"/>
        <end position="385"/>
    </location>
</feature>